<dbReference type="Proteomes" id="UP001281147">
    <property type="component" value="Unassembled WGS sequence"/>
</dbReference>
<reference evidence="1" key="1">
    <citation type="submission" date="2023-07" db="EMBL/GenBank/DDBJ databases">
        <title>Black Yeasts Isolated from many extreme environments.</title>
        <authorList>
            <person name="Coleine C."/>
            <person name="Stajich J.E."/>
            <person name="Selbmann L."/>
        </authorList>
    </citation>
    <scope>NUCLEOTIDE SEQUENCE</scope>
    <source>
        <strain evidence="1">CCFEE 5714</strain>
    </source>
</reference>
<name>A0ACC3MXZ6_9PEZI</name>
<protein>
    <submittedName>
        <fullName evidence="1">Uncharacterized protein</fullName>
    </submittedName>
</protein>
<gene>
    <name evidence="1" type="ORF">LTR37_013434</name>
</gene>
<proteinExistence type="predicted"/>
<evidence type="ECO:0000313" key="1">
    <source>
        <dbReference type="EMBL" id="KAK3705067.1"/>
    </source>
</evidence>
<keyword evidence="2" id="KW-1185">Reference proteome</keyword>
<sequence>MATTFDISAVRKHFPALQQDQVYFDNAGGSQVLQEVIDSVSNYLCSNNVQLGASYPVAQASTKLVNQGNAAVAKYINASPEECVLGPSTTQLFRNLSISLFEYIKPEDEIIVSKLDHEANVASWLQLAKDRNCTLKWYEPEDRQNPQIDPSVLRKLMSSKTKLFACTQTSNILGTINDVKAIAETVHEVPGALLCVDAVAFAPHRAIDVRDWGVDFYSFSWYKVYGPHIATLYASKEAQKHMRTLGHFFKTTDTLENLLGLAAANYELTASIPEVIQYLQNVPWDPIAEFEERLQGILIDYLNSKPETFKIYGEPVADRKKRVPVISFTVKDRSSREIVEAIEAKSNFGCRWGSFYSNRLCEEVLGLDAVDGVVRVSLLHYNTGTSLTKLYRYQD</sequence>
<evidence type="ECO:0000313" key="2">
    <source>
        <dbReference type="Proteomes" id="UP001281147"/>
    </source>
</evidence>
<accession>A0ACC3MXZ6</accession>
<organism evidence="1 2">
    <name type="scientific">Vermiconidia calcicola</name>
    <dbReference type="NCBI Taxonomy" id="1690605"/>
    <lineage>
        <taxon>Eukaryota</taxon>
        <taxon>Fungi</taxon>
        <taxon>Dikarya</taxon>
        <taxon>Ascomycota</taxon>
        <taxon>Pezizomycotina</taxon>
        <taxon>Dothideomycetes</taxon>
        <taxon>Dothideomycetidae</taxon>
        <taxon>Mycosphaerellales</taxon>
        <taxon>Extremaceae</taxon>
        <taxon>Vermiconidia</taxon>
    </lineage>
</organism>
<dbReference type="EMBL" id="JAUTXU010000132">
    <property type="protein sequence ID" value="KAK3705067.1"/>
    <property type="molecule type" value="Genomic_DNA"/>
</dbReference>
<comment type="caution">
    <text evidence="1">The sequence shown here is derived from an EMBL/GenBank/DDBJ whole genome shotgun (WGS) entry which is preliminary data.</text>
</comment>